<dbReference type="EMBL" id="CAJHUC010000747">
    <property type="protein sequence ID" value="CAD7698047.1"/>
    <property type="molecule type" value="Genomic_DNA"/>
</dbReference>
<proteinExistence type="predicted"/>
<evidence type="ECO:0000259" key="2">
    <source>
        <dbReference type="Pfam" id="PF09747"/>
    </source>
</evidence>
<dbReference type="InterPro" id="IPR018613">
    <property type="entry name" value="Ccdc97-like"/>
</dbReference>
<dbReference type="OrthoDB" id="536664at2759"/>
<gene>
    <name evidence="3" type="ORF">OSTQU699_LOCUS3408</name>
</gene>
<feature type="domain" description="CCD97-like C-terminal" evidence="2">
    <location>
        <begin position="132"/>
        <end position="357"/>
    </location>
</feature>
<organism evidence="3 4">
    <name type="scientific">Ostreobium quekettii</name>
    <dbReference type="NCBI Taxonomy" id="121088"/>
    <lineage>
        <taxon>Eukaryota</taxon>
        <taxon>Viridiplantae</taxon>
        <taxon>Chlorophyta</taxon>
        <taxon>core chlorophytes</taxon>
        <taxon>Ulvophyceae</taxon>
        <taxon>TCBD clade</taxon>
        <taxon>Bryopsidales</taxon>
        <taxon>Ostreobineae</taxon>
        <taxon>Ostreobiaceae</taxon>
        <taxon>Ostreobium</taxon>
    </lineage>
</organism>
<name>A0A8S1IT33_9CHLO</name>
<evidence type="ECO:0000256" key="1">
    <source>
        <dbReference type="SAM" id="MobiDB-lite"/>
    </source>
</evidence>
<reference evidence="3" key="1">
    <citation type="submission" date="2020-12" db="EMBL/GenBank/DDBJ databases">
        <authorList>
            <person name="Iha C."/>
        </authorList>
    </citation>
    <scope>NUCLEOTIDE SEQUENCE</scope>
</reference>
<evidence type="ECO:0000313" key="4">
    <source>
        <dbReference type="Proteomes" id="UP000708148"/>
    </source>
</evidence>
<accession>A0A8S1IT33</accession>
<sequence length="359" mass="40674">MGRPLEDGAPDLAGDFATKVSVSERSSAAGGLPGEFIAKVSRRLSCDEQLRMPASMTRANENIDKAVREAHLANLLAHDPSIFLERYGRKLEAEELCRFEALRGDYEVDFYLKQLRPPENPQASTLKATVNNRRLAFLNKALMKGDFFSEESMRERAPLLFQEHLGHHGPSQPQPKFRKLSEILISHMDEMDTQMRLKDEMMREGKGARQYHEVGRDEVQEQGQEEEDVEEQEEEEEEEEQDVAMEEDGISAPQDCKGQEPKTGNEDVSTNAMETDDDRPQASASVAEEHQIIHSCAAPTEDEGKDLEGDFLRLMKERFLAGEDSAFINYAAIDGDASLDDYWMDEESRDLEEKYFSSV</sequence>
<feature type="compositionally biased region" description="Basic and acidic residues" evidence="1">
    <location>
        <begin position="203"/>
        <end position="219"/>
    </location>
</feature>
<feature type="region of interest" description="Disordered" evidence="1">
    <location>
        <begin position="203"/>
        <end position="289"/>
    </location>
</feature>
<dbReference type="PANTHER" id="PTHR31840">
    <property type="entry name" value="COILED-COIL DOMAIN-CONTAINING PROTEIN 97"/>
    <property type="match status" value="1"/>
</dbReference>
<dbReference type="PANTHER" id="PTHR31840:SF1">
    <property type="entry name" value="COILED-COIL DOMAIN-CONTAINING PROTEIN 97"/>
    <property type="match status" value="1"/>
</dbReference>
<protein>
    <recommendedName>
        <fullName evidence="2">CCD97-like C-terminal domain-containing protein</fullName>
    </recommendedName>
</protein>
<dbReference type="Pfam" id="PF09747">
    <property type="entry name" value="CCD97-like_C"/>
    <property type="match status" value="1"/>
</dbReference>
<comment type="caution">
    <text evidence="3">The sequence shown here is derived from an EMBL/GenBank/DDBJ whole genome shotgun (WGS) entry which is preliminary data.</text>
</comment>
<keyword evidence="4" id="KW-1185">Reference proteome</keyword>
<dbReference type="AlphaFoldDB" id="A0A8S1IT33"/>
<dbReference type="Proteomes" id="UP000708148">
    <property type="component" value="Unassembled WGS sequence"/>
</dbReference>
<evidence type="ECO:0000313" key="3">
    <source>
        <dbReference type="EMBL" id="CAD7698047.1"/>
    </source>
</evidence>
<dbReference type="InterPro" id="IPR040233">
    <property type="entry name" value="CCD97-like_C"/>
</dbReference>
<feature type="compositionally biased region" description="Acidic residues" evidence="1">
    <location>
        <begin position="223"/>
        <end position="249"/>
    </location>
</feature>